<evidence type="ECO:0000259" key="2">
    <source>
        <dbReference type="Pfam" id="PF13725"/>
    </source>
</evidence>
<feature type="domain" description="Possible tRNA binding" evidence="2">
    <location>
        <begin position="63"/>
        <end position="238"/>
    </location>
</feature>
<dbReference type="GO" id="GO:1904812">
    <property type="term" value="P:rRNA acetylation involved in maturation of SSU-rRNA"/>
    <property type="evidence" value="ECO:0007669"/>
    <property type="project" value="TreeGrafter"/>
</dbReference>
<evidence type="ECO:0000313" key="4">
    <source>
        <dbReference type="Proteomes" id="UP000268162"/>
    </source>
</evidence>
<sequence>MYCRGEPPNSPYQTETHSGNWWCDLRSLDYSPDVTQSRELKAPAWFDPLDYTLLQSANPDSIFTPHCRRRLIYLLAYQFRDLTSVTALGLMNNVNPSDTDALAASGQATAAPSNQPLVNNRAELFRELTPFDLKHRESYSNNLLDYHVVMDLLSALVGLYFNHRIIDLSAKQDGDTEEYPSLTLSAIPNRILLAIGLQCKSVSDLEKELNLPSNQIMGMLIKVIKKCYTSFRLVQSQVTIAAPPSLLAPPAPAGSALDNDQSENGDIEPTGAPATSLKRRELPASANWLINPDTIAAENDEWAPVNLSLDDDDGWEGQWVIRKQQRAETQSQIAKGSSSSSVVSIVSPLGTSAKRKATTGPSAPSHDASQDAKRTHGGPMRRLPPPIDWLRNTPTACSADGQLAFLT</sequence>
<dbReference type="PANTHER" id="PTHR10925:SF5">
    <property type="entry name" value="RNA CYTIDINE ACETYLTRANSFERASE"/>
    <property type="match status" value="1"/>
</dbReference>
<name>A0A4P9ZLJ6_9FUNG</name>
<dbReference type="InterPro" id="IPR027992">
    <property type="entry name" value="tRNA_bind_dom"/>
</dbReference>
<organism evidence="3 4">
    <name type="scientific">Dimargaris cristalligena</name>
    <dbReference type="NCBI Taxonomy" id="215637"/>
    <lineage>
        <taxon>Eukaryota</taxon>
        <taxon>Fungi</taxon>
        <taxon>Fungi incertae sedis</taxon>
        <taxon>Zoopagomycota</taxon>
        <taxon>Kickxellomycotina</taxon>
        <taxon>Dimargaritomycetes</taxon>
        <taxon>Dimargaritales</taxon>
        <taxon>Dimargaritaceae</taxon>
        <taxon>Dimargaris</taxon>
    </lineage>
</organism>
<dbReference type="GO" id="GO:0000049">
    <property type="term" value="F:tRNA binding"/>
    <property type="evidence" value="ECO:0007669"/>
    <property type="project" value="TreeGrafter"/>
</dbReference>
<dbReference type="GO" id="GO:1990883">
    <property type="term" value="F:18S rRNA cytidine N-acetyltransferase activity"/>
    <property type="evidence" value="ECO:0007669"/>
    <property type="project" value="TreeGrafter"/>
</dbReference>
<dbReference type="Proteomes" id="UP000268162">
    <property type="component" value="Unassembled WGS sequence"/>
</dbReference>
<dbReference type="Pfam" id="PF13725">
    <property type="entry name" value="tRNA_bind_2"/>
    <property type="match status" value="1"/>
</dbReference>
<proteinExistence type="predicted"/>
<accession>A0A4P9ZLJ6</accession>
<dbReference type="PANTHER" id="PTHR10925">
    <property type="entry name" value="N-ACETYLTRANSFERASE 10"/>
    <property type="match status" value="1"/>
</dbReference>
<dbReference type="AlphaFoldDB" id="A0A4P9ZLJ6"/>
<protein>
    <submittedName>
        <fullName evidence="3">tRNA binding domain-containing protein</fullName>
    </submittedName>
</protein>
<dbReference type="OrthoDB" id="10067491at2759"/>
<dbReference type="STRING" id="215637.A0A4P9ZLJ6"/>
<gene>
    <name evidence="3" type="ORF">BJ085DRAFT_39386</name>
</gene>
<dbReference type="GO" id="GO:0005730">
    <property type="term" value="C:nucleolus"/>
    <property type="evidence" value="ECO:0007669"/>
    <property type="project" value="TreeGrafter"/>
</dbReference>
<feature type="region of interest" description="Disordered" evidence="1">
    <location>
        <begin position="251"/>
        <end position="278"/>
    </location>
</feature>
<reference evidence="4" key="1">
    <citation type="journal article" date="2018" name="Nat. Microbiol.">
        <title>Leveraging single-cell genomics to expand the fungal tree of life.</title>
        <authorList>
            <person name="Ahrendt S.R."/>
            <person name="Quandt C.A."/>
            <person name="Ciobanu D."/>
            <person name="Clum A."/>
            <person name="Salamov A."/>
            <person name="Andreopoulos B."/>
            <person name="Cheng J.F."/>
            <person name="Woyke T."/>
            <person name="Pelin A."/>
            <person name="Henrissat B."/>
            <person name="Reynolds N.K."/>
            <person name="Benny G.L."/>
            <person name="Smith M.E."/>
            <person name="James T.Y."/>
            <person name="Grigoriev I.V."/>
        </authorList>
    </citation>
    <scope>NUCLEOTIDE SEQUENCE [LARGE SCALE GENOMIC DNA]</scope>
    <source>
        <strain evidence="4">RSA 468</strain>
    </source>
</reference>
<dbReference type="GO" id="GO:0030686">
    <property type="term" value="C:90S preribosome"/>
    <property type="evidence" value="ECO:0007669"/>
    <property type="project" value="TreeGrafter"/>
</dbReference>
<dbReference type="InterPro" id="IPR032672">
    <property type="entry name" value="TmcA/NAT10/Kre33"/>
</dbReference>
<evidence type="ECO:0000313" key="3">
    <source>
        <dbReference type="EMBL" id="RKP34186.1"/>
    </source>
</evidence>
<evidence type="ECO:0000256" key="1">
    <source>
        <dbReference type="SAM" id="MobiDB-lite"/>
    </source>
</evidence>
<dbReference type="EMBL" id="ML003319">
    <property type="protein sequence ID" value="RKP34186.1"/>
    <property type="molecule type" value="Genomic_DNA"/>
</dbReference>
<keyword evidence="4" id="KW-1185">Reference proteome</keyword>
<feature type="region of interest" description="Disordered" evidence="1">
    <location>
        <begin position="352"/>
        <end position="394"/>
    </location>
</feature>